<evidence type="ECO:0000256" key="1">
    <source>
        <dbReference type="SAM" id="MobiDB-lite"/>
    </source>
</evidence>
<organism evidence="2 3">
    <name type="scientific">Pleurodeles waltl</name>
    <name type="common">Iberian ribbed newt</name>
    <dbReference type="NCBI Taxonomy" id="8319"/>
    <lineage>
        <taxon>Eukaryota</taxon>
        <taxon>Metazoa</taxon>
        <taxon>Chordata</taxon>
        <taxon>Craniata</taxon>
        <taxon>Vertebrata</taxon>
        <taxon>Euteleostomi</taxon>
        <taxon>Amphibia</taxon>
        <taxon>Batrachia</taxon>
        <taxon>Caudata</taxon>
        <taxon>Salamandroidea</taxon>
        <taxon>Salamandridae</taxon>
        <taxon>Pleurodelinae</taxon>
        <taxon>Pleurodeles</taxon>
    </lineage>
</organism>
<name>A0AAV7WVB0_PLEWA</name>
<dbReference type="AlphaFoldDB" id="A0AAV7WVB0"/>
<protein>
    <submittedName>
        <fullName evidence="2">Uncharacterized protein</fullName>
    </submittedName>
</protein>
<dbReference type="Proteomes" id="UP001066276">
    <property type="component" value="Chromosome 1_1"/>
</dbReference>
<evidence type="ECO:0000313" key="3">
    <source>
        <dbReference type="Proteomes" id="UP001066276"/>
    </source>
</evidence>
<reference evidence="2" key="1">
    <citation type="journal article" date="2022" name="bioRxiv">
        <title>Sequencing and chromosome-scale assembly of the giantPleurodeles waltlgenome.</title>
        <authorList>
            <person name="Brown T."/>
            <person name="Elewa A."/>
            <person name="Iarovenko S."/>
            <person name="Subramanian E."/>
            <person name="Araus A.J."/>
            <person name="Petzold A."/>
            <person name="Susuki M."/>
            <person name="Suzuki K.-i.T."/>
            <person name="Hayashi T."/>
            <person name="Toyoda A."/>
            <person name="Oliveira C."/>
            <person name="Osipova E."/>
            <person name="Leigh N.D."/>
            <person name="Simon A."/>
            <person name="Yun M.H."/>
        </authorList>
    </citation>
    <scope>NUCLEOTIDE SEQUENCE</scope>
    <source>
        <strain evidence="2">20211129_DDA</strain>
        <tissue evidence="2">Liver</tissue>
    </source>
</reference>
<evidence type="ECO:0000313" key="2">
    <source>
        <dbReference type="EMBL" id="KAJ1215829.1"/>
    </source>
</evidence>
<proteinExistence type="predicted"/>
<gene>
    <name evidence="2" type="ORF">NDU88_003436</name>
</gene>
<comment type="caution">
    <text evidence="2">The sequence shown here is derived from an EMBL/GenBank/DDBJ whole genome shotgun (WGS) entry which is preliminary data.</text>
</comment>
<feature type="region of interest" description="Disordered" evidence="1">
    <location>
        <begin position="98"/>
        <end position="120"/>
    </location>
</feature>
<dbReference type="EMBL" id="JANPWB010000001">
    <property type="protein sequence ID" value="KAJ1215829.1"/>
    <property type="molecule type" value="Genomic_DNA"/>
</dbReference>
<sequence length="149" mass="15565">MQLGAWSSRQPRRLLDVEAPAERAQSLAITSPPATCGLRSTTYQTEQGAVTNGAACEQPRWIVELVPARQPIGGPACLGGSMATGTAGETEVAGPRWATTQPHSWMPPASPLEPTTSRGRDYRDTSLPAPMGGCCVAAPQLAHAGRCVS</sequence>
<accession>A0AAV7WVB0</accession>
<keyword evidence="3" id="KW-1185">Reference proteome</keyword>